<dbReference type="PANTHER" id="PTHR39490:SF13">
    <property type="entry name" value="FYVE-TYPE DOMAIN-CONTAINING PROTEIN"/>
    <property type="match status" value="1"/>
</dbReference>
<dbReference type="SUPFAM" id="SSF57903">
    <property type="entry name" value="FYVE/PHD zinc finger"/>
    <property type="match status" value="1"/>
</dbReference>
<keyword evidence="3" id="KW-0862">Zinc</keyword>
<keyword evidence="2 4" id="KW-0863">Zinc-finger</keyword>
<dbReference type="EMBL" id="CP014587">
    <property type="protein sequence ID" value="ANZ77834.1"/>
    <property type="molecule type" value="Genomic_DNA"/>
</dbReference>
<evidence type="ECO:0000313" key="7">
    <source>
        <dbReference type="EMBL" id="ANZ77834.1"/>
    </source>
</evidence>
<dbReference type="InterPro" id="IPR011011">
    <property type="entry name" value="Znf_FYVE_PHD"/>
</dbReference>
<evidence type="ECO:0000256" key="3">
    <source>
        <dbReference type="ARBA" id="ARBA00022833"/>
    </source>
</evidence>
<dbReference type="Gene3D" id="3.30.40.10">
    <property type="entry name" value="Zinc/RING finger domain, C3HC4 (zinc finger)"/>
    <property type="match status" value="1"/>
</dbReference>
<protein>
    <submittedName>
        <fullName evidence="7">BA75_05034T0</fullName>
    </submittedName>
</protein>
<evidence type="ECO:0000256" key="5">
    <source>
        <dbReference type="SAM" id="MobiDB-lite"/>
    </source>
</evidence>
<dbReference type="GO" id="GO:0008270">
    <property type="term" value="F:zinc ion binding"/>
    <property type="evidence" value="ECO:0007669"/>
    <property type="project" value="UniProtKB-KW"/>
</dbReference>
<dbReference type="SMART" id="SM00064">
    <property type="entry name" value="FYVE"/>
    <property type="match status" value="1"/>
</dbReference>
<feature type="region of interest" description="Disordered" evidence="5">
    <location>
        <begin position="65"/>
        <end position="91"/>
    </location>
</feature>
<dbReference type="InterPro" id="IPR013083">
    <property type="entry name" value="Znf_RING/FYVE/PHD"/>
</dbReference>
<accession>A0A1B2JIG2</accession>
<dbReference type="InterPro" id="IPR000306">
    <property type="entry name" value="Znf_FYVE"/>
</dbReference>
<evidence type="ECO:0000256" key="2">
    <source>
        <dbReference type="ARBA" id="ARBA00022771"/>
    </source>
</evidence>
<dbReference type="AlphaFoldDB" id="A0A1B2JIG2"/>
<dbReference type="InterPro" id="IPR017455">
    <property type="entry name" value="Znf_FYVE-rel"/>
</dbReference>
<evidence type="ECO:0000256" key="1">
    <source>
        <dbReference type="ARBA" id="ARBA00022723"/>
    </source>
</evidence>
<dbReference type="PROSITE" id="PS50178">
    <property type="entry name" value="ZF_FYVE"/>
    <property type="match status" value="1"/>
</dbReference>
<proteinExistence type="predicted"/>
<name>A0A1B2JIG2_PICPA</name>
<feature type="region of interest" description="Disordered" evidence="5">
    <location>
        <begin position="126"/>
        <end position="180"/>
    </location>
</feature>
<gene>
    <name evidence="7" type="ORF">ATY40_BA7505034</name>
</gene>
<feature type="region of interest" description="Disordered" evidence="5">
    <location>
        <begin position="219"/>
        <end position="299"/>
    </location>
</feature>
<dbReference type="OrthoDB" id="10018316at2759"/>
<feature type="domain" description="FYVE-type" evidence="6">
    <location>
        <begin position="329"/>
        <end position="394"/>
    </location>
</feature>
<dbReference type="InterPro" id="IPR052113">
    <property type="entry name" value="FYVE-type_Zinc_Finger"/>
</dbReference>
<feature type="compositionally biased region" description="Basic and acidic residues" evidence="5">
    <location>
        <begin position="165"/>
        <end position="175"/>
    </location>
</feature>
<dbReference type="GO" id="GO:0032266">
    <property type="term" value="F:phosphatidylinositol-3-phosphate binding"/>
    <property type="evidence" value="ECO:0007669"/>
    <property type="project" value="UniProtKB-ARBA"/>
</dbReference>
<evidence type="ECO:0000256" key="4">
    <source>
        <dbReference type="PROSITE-ProRule" id="PRU00091"/>
    </source>
</evidence>
<evidence type="ECO:0000313" key="8">
    <source>
        <dbReference type="Proteomes" id="UP000094565"/>
    </source>
</evidence>
<feature type="compositionally biased region" description="Acidic residues" evidence="5">
    <location>
        <begin position="286"/>
        <end position="295"/>
    </location>
</feature>
<feature type="compositionally biased region" description="Polar residues" evidence="5">
    <location>
        <begin position="263"/>
        <end position="284"/>
    </location>
</feature>
<feature type="compositionally biased region" description="Polar residues" evidence="5">
    <location>
        <begin position="149"/>
        <end position="163"/>
    </location>
</feature>
<dbReference type="Pfam" id="PF01363">
    <property type="entry name" value="FYVE"/>
    <property type="match status" value="1"/>
</dbReference>
<keyword evidence="1" id="KW-0479">Metal-binding</keyword>
<organism evidence="7 8">
    <name type="scientific">Komagataella pastoris</name>
    <name type="common">Yeast</name>
    <name type="synonym">Pichia pastoris</name>
    <dbReference type="NCBI Taxonomy" id="4922"/>
    <lineage>
        <taxon>Eukaryota</taxon>
        <taxon>Fungi</taxon>
        <taxon>Dikarya</taxon>
        <taxon>Ascomycota</taxon>
        <taxon>Saccharomycotina</taxon>
        <taxon>Pichiomycetes</taxon>
        <taxon>Pichiales</taxon>
        <taxon>Pichiaceae</taxon>
        <taxon>Komagataella</taxon>
    </lineage>
</organism>
<feature type="compositionally biased region" description="Polar residues" evidence="5">
    <location>
        <begin position="219"/>
        <end position="240"/>
    </location>
</feature>
<reference evidence="7 8" key="1">
    <citation type="submission" date="2016-02" db="EMBL/GenBank/DDBJ databases">
        <title>Comparative genomic and transcriptomic foundation for Pichia pastoris.</title>
        <authorList>
            <person name="Love K.R."/>
            <person name="Shah K.A."/>
            <person name="Whittaker C.A."/>
            <person name="Wu J."/>
            <person name="Bartlett M.C."/>
            <person name="Ma D."/>
            <person name="Leeson R.L."/>
            <person name="Priest M."/>
            <person name="Young S.K."/>
            <person name="Love J.C."/>
        </authorList>
    </citation>
    <scope>NUCLEOTIDE SEQUENCE [LARGE SCALE GENOMIC DNA]</scope>
    <source>
        <strain evidence="7 8">ATCC 28485</strain>
    </source>
</reference>
<dbReference type="Proteomes" id="UP000094565">
    <property type="component" value="Chromosome 4"/>
</dbReference>
<dbReference type="PANTHER" id="PTHR39490">
    <property type="entry name" value="ARRESTIN DOMAIN-CONTAINING PROTEIN D"/>
    <property type="match status" value="1"/>
</dbReference>
<keyword evidence="8" id="KW-1185">Reference proteome</keyword>
<evidence type="ECO:0000259" key="6">
    <source>
        <dbReference type="PROSITE" id="PS50178"/>
    </source>
</evidence>
<sequence>MSSNLKIDSSIRVIDEQSADFDQDSPVLSFKKQPIKTRTASCSTISNLTPDFNSYHLTLKGSFRDSTELSSTQDKARPSQPDNNPDDLDYDAKIRAPKMSSQSLFKSNPIKIAQHEPFQCCDISQNSKDQAAKPGSVETSQTDNKEFSRNTSNVSNDSLTSAETKVAEDVTDKSHSTFTPATFDISQPLRRHSIDEISSDLSNTLPGFSTNASYSRLDNLQNAQNGNNPMSFSNRGSRNGISGPIRQINEPKTPNYVPAVLRPSSSHSLVVGNTPQFQLGSSSPLPDEDDDNSSYDDDKLYHYSSSENHANTSRFPYTMVPIKSHWLQNNKRSSCMDCQVKFSLLFRRHHCRHCGDIFCSNCLTQRASLNLMAKFDLVHGLKSKVCNGCAKSWNQYLVKQYNNNVASSVSKLQVKQTVPDEDPQRERMGSIVPSDWTWSSF</sequence>